<evidence type="ECO:0000256" key="1">
    <source>
        <dbReference type="SAM" id="MobiDB-lite"/>
    </source>
</evidence>
<gene>
    <name evidence="2" type="ORF">FPANT_5338</name>
</gene>
<organism evidence="2 3">
    <name type="scientific">Fusarium pseudoanthophilum</name>
    <dbReference type="NCBI Taxonomy" id="48495"/>
    <lineage>
        <taxon>Eukaryota</taxon>
        <taxon>Fungi</taxon>
        <taxon>Dikarya</taxon>
        <taxon>Ascomycota</taxon>
        <taxon>Pezizomycotina</taxon>
        <taxon>Sordariomycetes</taxon>
        <taxon>Hypocreomycetidae</taxon>
        <taxon>Hypocreales</taxon>
        <taxon>Nectriaceae</taxon>
        <taxon>Fusarium</taxon>
        <taxon>Fusarium fujikuroi species complex</taxon>
    </lineage>
</organism>
<proteinExistence type="predicted"/>
<protein>
    <submittedName>
        <fullName evidence="2">Uncharacterized protein</fullName>
    </submittedName>
</protein>
<dbReference type="Proteomes" id="UP000544095">
    <property type="component" value="Unassembled WGS sequence"/>
</dbReference>
<reference evidence="2 3" key="1">
    <citation type="submission" date="2020-05" db="EMBL/GenBank/DDBJ databases">
        <title>Identification and distribution of gene clusters putatively required for synthesis of sphingolipid metabolism inhibitors in phylogenetically diverse species of the filamentous fungus Fusarium.</title>
        <authorList>
            <person name="Kim H.-S."/>
            <person name="Busman M."/>
            <person name="Brown D.W."/>
            <person name="Divon H."/>
            <person name="Uhlig S."/>
            <person name="Proctor R.H."/>
        </authorList>
    </citation>
    <scope>NUCLEOTIDE SEQUENCE [LARGE SCALE GENOMIC DNA]</scope>
    <source>
        <strain evidence="2 3">NRRL 25211</strain>
    </source>
</reference>
<keyword evidence="3" id="KW-1185">Reference proteome</keyword>
<evidence type="ECO:0000313" key="3">
    <source>
        <dbReference type="Proteomes" id="UP000544095"/>
    </source>
</evidence>
<evidence type="ECO:0000313" key="2">
    <source>
        <dbReference type="EMBL" id="KAF5592582.1"/>
    </source>
</evidence>
<feature type="region of interest" description="Disordered" evidence="1">
    <location>
        <begin position="282"/>
        <end position="308"/>
    </location>
</feature>
<sequence length="308" mass="35421">MPQTTFKSFHSLSVEHPGFVKHPKFWTAHHLAVVNCSFQRVKADEAPESIILDTEQAEHMTESALRLARQVSSEMKSFWVAELLLGNEPTPITFIPEQEYCIYFDYGDYRVPLWDSNVRIYRIKEEICIPDANPIIGYYKYNADKERKQKLTAPPGRGGVKNDPFQRICDIKRRQVTPTDWRHDPYIVCLLLSVAQLQDRMALAPPEGTFLARLLVTNMDDPTNAYVYKADIPHQLLDSLDVPTRTIEDFVFPTVNYVVVPFEPYSTFADRVRVQLAGKEYFPQSGPARSDPVSPSESHGEKRKRDKE</sequence>
<dbReference type="EMBL" id="JAAOAR010000256">
    <property type="protein sequence ID" value="KAF5592582.1"/>
    <property type="molecule type" value="Genomic_DNA"/>
</dbReference>
<dbReference type="AlphaFoldDB" id="A0A8H5P9T9"/>
<comment type="caution">
    <text evidence="2">The sequence shown here is derived from an EMBL/GenBank/DDBJ whole genome shotgun (WGS) entry which is preliminary data.</text>
</comment>
<accession>A0A8H5P9T9</accession>
<name>A0A8H5P9T9_9HYPO</name>